<dbReference type="GO" id="GO:0009678">
    <property type="term" value="F:diphosphate hydrolysis-driven proton transmembrane transporter activity"/>
    <property type="evidence" value="ECO:0007669"/>
    <property type="project" value="UniProtKB-UniRule"/>
</dbReference>
<accession>A0A412LZR2</accession>
<dbReference type="RefSeq" id="WP_122131647.1">
    <property type="nucleotide sequence ID" value="NZ_JADNHS010000008.1"/>
</dbReference>
<keyword evidence="9" id="KW-1003">Cell membrane</keyword>
<feature type="transmembrane region" description="Helical" evidence="9">
    <location>
        <begin position="401"/>
        <end position="420"/>
    </location>
</feature>
<feature type="site" description="Determinant of potassium dependence" evidence="9">
    <location>
        <position position="485"/>
    </location>
</feature>
<keyword evidence="2 9" id="KW-0813">Transport</keyword>
<dbReference type="PIRSF" id="PIRSF001265">
    <property type="entry name" value="H+-PPase"/>
    <property type="match status" value="1"/>
</dbReference>
<evidence type="ECO:0000256" key="7">
    <source>
        <dbReference type="ARBA" id="ARBA00023065"/>
    </source>
</evidence>
<evidence type="ECO:0000313" key="11">
    <source>
        <dbReference type="EMBL" id="RHH76723.1"/>
    </source>
</evidence>
<dbReference type="EMBL" id="WNCR01000008">
    <property type="protein sequence ID" value="MTU30454.1"/>
    <property type="molecule type" value="Genomic_DNA"/>
</dbReference>
<feature type="transmembrane region" description="Helical" evidence="9">
    <location>
        <begin position="6"/>
        <end position="24"/>
    </location>
</feature>
<evidence type="ECO:0000256" key="9">
    <source>
        <dbReference type="HAMAP-Rule" id="MF_01129"/>
    </source>
</evidence>
<feature type="transmembrane region" description="Helical" evidence="9">
    <location>
        <begin position="554"/>
        <end position="576"/>
    </location>
</feature>
<dbReference type="EMBL" id="QRKC01000005">
    <property type="protein sequence ID" value="RHH76723.1"/>
    <property type="molecule type" value="Genomic_DNA"/>
</dbReference>
<feature type="transmembrane region" description="Helical" evidence="9">
    <location>
        <begin position="377"/>
        <end position="395"/>
    </location>
</feature>
<comment type="catalytic activity">
    <reaction evidence="9">
        <text>Na(+)(in) + diphosphate + H2O = Na(+)(out) + 2 phosphate + H(+)</text>
        <dbReference type="Rhea" id="RHEA:57884"/>
        <dbReference type="ChEBI" id="CHEBI:15377"/>
        <dbReference type="ChEBI" id="CHEBI:15378"/>
        <dbReference type="ChEBI" id="CHEBI:29101"/>
        <dbReference type="ChEBI" id="CHEBI:33019"/>
        <dbReference type="ChEBI" id="CHEBI:43474"/>
        <dbReference type="EC" id="7.2.3.1"/>
    </reaction>
</comment>
<dbReference type="PANTHER" id="PTHR31998">
    <property type="entry name" value="K(+)-INSENSITIVE PYROPHOSPHATE-ENERGIZED PROTON PUMP"/>
    <property type="match status" value="1"/>
</dbReference>
<keyword evidence="5 9" id="KW-1278">Translocase</keyword>
<keyword evidence="6 9" id="KW-1133">Transmembrane helix</keyword>
<dbReference type="GO" id="GO:0005886">
    <property type="term" value="C:plasma membrane"/>
    <property type="evidence" value="ECO:0007669"/>
    <property type="project" value="UniProtKB-SubCell"/>
</dbReference>
<dbReference type="HAMAP" id="MF_01129">
    <property type="entry name" value="PPase_energized_pump"/>
    <property type="match status" value="1"/>
</dbReference>
<organism evidence="10 13">
    <name type="scientific">Parabacteroides merdae</name>
    <dbReference type="NCBI Taxonomy" id="46503"/>
    <lineage>
        <taxon>Bacteria</taxon>
        <taxon>Pseudomonadati</taxon>
        <taxon>Bacteroidota</taxon>
        <taxon>Bacteroidia</taxon>
        <taxon>Bacteroidales</taxon>
        <taxon>Tannerellaceae</taxon>
        <taxon>Parabacteroides</taxon>
    </lineage>
</organism>
<feature type="transmembrane region" description="Helical" evidence="9">
    <location>
        <begin position="339"/>
        <end position="356"/>
    </location>
</feature>
<keyword evidence="9" id="KW-0915">Sodium</keyword>
<dbReference type="NCBIfam" id="TIGR01104">
    <property type="entry name" value="V_PPase"/>
    <property type="match status" value="1"/>
</dbReference>
<keyword evidence="8 9" id="KW-0472">Membrane</keyword>
<feature type="transmembrane region" description="Helical" evidence="9">
    <location>
        <begin position="309"/>
        <end position="333"/>
    </location>
</feature>
<dbReference type="NCBIfam" id="NF001954">
    <property type="entry name" value="PRK00733.2-2"/>
    <property type="match status" value="1"/>
</dbReference>
<evidence type="ECO:0000256" key="6">
    <source>
        <dbReference type="ARBA" id="ARBA00022989"/>
    </source>
</evidence>
<comment type="caution">
    <text evidence="10">The sequence shown here is derived from an EMBL/GenBank/DDBJ whole genome shotgun (WGS) entry which is preliminary data.</text>
</comment>
<evidence type="ECO:0000313" key="10">
    <source>
        <dbReference type="EMBL" id="MTU30454.1"/>
    </source>
</evidence>
<dbReference type="GO" id="GO:0000287">
    <property type="term" value="F:magnesium ion binding"/>
    <property type="evidence" value="ECO:0007669"/>
    <property type="project" value="UniProtKB-UniRule"/>
</dbReference>
<gene>
    <name evidence="9" type="primary">hppA</name>
    <name evidence="11" type="ORF">DW191_12225</name>
    <name evidence="10" type="ORF">GMD66_14770</name>
</gene>
<feature type="transmembrane region" description="Helical" evidence="9">
    <location>
        <begin position="58"/>
        <end position="77"/>
    </location>
</feature>
<comment type="caution">
    <text evidence="9">Lacks conserved residue(s) required for the propagation of feature annotation.</text>
</comment>
<evidence type="ECO:0000313" key="13">
    <source>
        <dbReference type="Proteomes" id="UP000437446"/>
    </source>
</evidence>
<dbReference type="Proteomes" id="UP000437446">
    <property type="component" value="Unassembled WGS sequence"/>
</dbReference>
<dbReference type="GO" id="GO:0006814">
    <property type="term" value="P:sodium ion transport"/>
    <property type="evidence" value="ECO:0007669"/>
    <property type="project" value="UniProtKB-UniRule"/>
</dbReference>
<comment type="cofactor">
    <cofactor evidence="9">
        <name>Mg(2+)</name>
        <dbReference type="ChEBI" id="CHEBI:18420"/>
    </cofactor>
</comment>
<keyword evidence="7 9" id="KW-0406">Ion transport</keyword>
<feature type="transmembrane region" description="Helical" evidence="9">
    <location>
        <begin position="621"/>
        <end position="639"/>
    </location>
</feature>
<dbReference type="AlphaFoldDB" id="A0A412LZR2"/>
<feature type="transmembrane region" description="Helical" evidence="9">
    <location>
        <begin position="83"/>
        <end position="106"/>
    </location>
</feature>
<proteinExistence type="inferred from homology"/>
<evidence type="ECO:0000313" key="12">
    <source>
        <dbReference type="Proteomes" id="UP000283732"/>
    </source>
</evidence>
<keyword evidence="9" id="KW-0630">Potassium</keyword>
<keyword evidence="3 9" id="KW-0812">Transmembrane</keyword>
<dbReference type="Pfam" id="PF03030">
    <property type="entry name" value="H_PPase"/>
    <property type="match status" value="1"/>
</dbReference>
<keyword evidence="9" id="KW-0739">Sodium transport</keyword>
<keyword evidence="4 9" id="KW-0460">Magnesium</keyword>
<feature type="transmembrane region" description="Helical" evidence="9">
    <location>
        <begin position="712"/>
        <end position="733"/>
    </location>
</feature>
<reference evidence="11 12" key="1">
    <citation type="submission" date="2018-08" db="EMBL/GenBank/DDBJ databases">
        <title>A genome reference for cultivated species of the human gut microbiota.</title>
        <authorList>
            <person name="Zou Y."/>
            <person name="Xue W."/>
            <person name="Luo G."/>
        </authorList>
    </citation>
    <scope>NUCLEOTIDE SEQUENCE [LARGE SCALE GENOMIC DNA]</scope>
    <source>
        <strain evidence="11 12">AM16-50</strain>
    </source>
</reference>
<protein>
    <recommendedName>
        <fullName evidence="9">Putative K(+)-stimulated pyrophosphate-energized sodium pump</fullName>
        <ecNumber evidence="9">7.2.3.1</ecNumber>
    </recommendedName>
    <alternativeName>
        <fullName evidence="9">Membrane-bound sodium-translocating pyrophosphatase</fullName>
    </alternativeName>
    <alternativeName>
        <fullName evidence="9">Pyrophosphate-energized inorganic pyrophosphatase</fullName>
        <shortName evidence="9">Na(+)-PPase</shortName>
    </alternativeName>
</protein>
<dbReference type="InterPro" id="IPR004131">
    <property type="entry name" value="PPase-energised_H-pump"/>
</dbReference>
<dbReference type="Proteomes" id="UP000283732">
    <property type="component" value="Unassembled WGS sequence"/>
</dbReference>
<name>A0A412LZR2_9BACT</name>
<keyword evidence="10" id="KW-0378">Hydrolase</keyword>
<evidence type="ECO:0000256" key="2">
    <source>
        <dbReference type="ARBA" id="ARBA00022448"/>
    </source>
</evidence>
<feature type="transmembrane region" description="Helical" evidence="9">
    <location>
        <begin position="276"/>
        <end position="297"/>
    </location>
</feature>
<feature type="transmembrane region" description="Helical" evidence="9">
    <location>
        <begin position="645"/>
        <end position="664"/>
    </location>
</feature>
<evidence type="ECO:0000256" key="8">
    <source>
        <dbReference type="ARBA" id="ARBA00023136"/>
    </source>
</evidence>
<comment type="subcellular location">
    <subcellularLocation>
        <location evidence="9">Cell membrane</location>
        <topology evidence="9">Multi-pass membrane protein</topology>
    </subcellularLocation>
    <subcellularLocation>
        <location evidence="1">Endomembrane system</location>
        <topology evidence="1">Multi-pass membrane protein</topology>
    </subcellularLocation>
</comment>
<feature type="transmembrane region" description="Helical" evidence="9">
    <location>
        <begin position="427"/>
        <end position="446"/>
    </location>
</feature>
<comment type="similarity">
    <text evidence="9">Belongs to the H(+)-translocating pyrophosphatase (TC 3.A.10) family. K(+)-stimulated subfamily.</text>
</comment>
<sequence>MITPIFWIIPVASILALVFAWFFFRQMMKESEGTELMAKIARHVRKGAMSYLKQQYKVVASVFLTLVVLFSIMAYGFGVQNEWVPIAFLTGGFFSGLAGFLGMKTATYASARTANAARSSLNSGLQVAFRSGAVMGLVVVGLGLLDISFWYILLNICIPSEAMDATHKLTIITTTMLTFGMGASTQALFARVGGGIYTKAADVGADLVGKVEAGIPEDDPRNPATIADNVGDNVGDVAGMGADLYESYCGSILATSALGAAAFVASGDVEMQYKAVVAPMLIAAVGIVLSIIGIFAVRTKENATIRELLKALAIGTNLSSVLIALSTFGILYLLELDNWFWISCSVIIGLLVGIVIGQSTEYYTSQSYKPTQRVSEAGLTGPATVIISGLGLGMLSTAIPVLAVVAGIICSFLFASGFDFNNVGMGLYGIGIAAVGMLSTLGITLATDAYGPIADNAGGNAEMSGLGKEVRKRTDALDSLGNTTAATGKGFAIGSAALTGLALLASYVEEIKIGLLRLGETVLTFSDGRAIEVSKASFSDFMIYYDVTLMNPKVLAGMFLGSMMAFMFCGLTMNAVGRAAGHMVEEVRRQFREIPGILTGKAEPDYARCVAISTKGAQHEMVLPSLLAIIAPILTGLIFGVTGVVGLLIGGLSTGFVLAIFMANSGGAWDNAKKHIEEGNHGGKGSEAHKATVVGDTVGDPFKDTSGPSLNILIKLMSMVAIVMAGLTVAWSLF</sequence>
<dbReference type="EC" id="7.2.3.1" evidence="9"/>
<evidence type="ECO:0000256" key="4">
    <source>
        <dbReference type="ARBA" id="ARBA00022842"/>
    </source>
</evidence>
<reference evidence="10 13" key="2">
    <citation type="journal article" date="2019" name="Nat. Med.">
        <title>A library of human gut bacterial isolates paired with longitudinal multiomics data enables mechanistic microbiome research.</title>
        <authorList>
            <person name="Poyet M."/>
            <person name="Groussin M."/>
            <person name="Gibbons S.M."/>
            <person name="Avila-Pacheco J."/>
            <person name="Jiang X."/>
            <person name="Kearney S.M."/>
            <person name="Perrotta A.R."/>
            <person name="Berdy B."/>
            <person name="Zhao S."/>
            <person name="Lieberman T.D."/>
            <person name="Swanson P.K."/>
            <person name="Smith M."/>
            <person name="Roesemann S."/>
            <person name="Alexander J.E."/>
            <person name="Rich S.A."/>
            <person name="Livny J."/>
            <person name="Vlamakis H."/>
            <person name="Clish C."/>
            <person name="Bullock K."/>
            <person name="Deik A."/>
            <person name="Scott J."/>
            <person name="Pierce K.A."/>
            <person name="Xavier R.J."/>
            <person name="Alm E.J."/>
        </authorList>
    </citation>
    <scope>NUCLEOTIDE SEQUENCE [LARGE SCALE GENOMIC DNA]</scope>
    <source>
        <strain evidence="10 13">BIOML-A25</strain>
    </source>
</reference>
<dbReference type="GO" id="GO:0012505">
    <property type="term" value="C:endomembrane system"/>
    <property type="evidence" value="ECO:0007669"/>
    <property type="project" value="UniProtKB-SubCell"/>
</dbReference>
<evidence type="ECO:0000256" key="3">
    <source>
        <dbReference type="ARBA" id="ARBA00022692"/>
    </source>
</evidence>
<comment type="function">
    <text evidence="9">Sodium pump that utilizes the energy of pyrophosphate hydrolysis as the driving force for Na(+) movement across the membrane.</text>
</comment>
<evidence type="ECO:0000256" key="5">
    <source>
        <dbReference type="ARBA" id="ARBA00022967"/>
    </source>
</evidence>
<comment type="activity regulation">
    <text evidence="9">Requires K(+) for maximal activity.</text>
</comment>
<feature type="transmembrane region" description="Helical" evidence="9">
    <location>
        <begin position="127"/>
        <end position="153"/>
    </location>
</feature>
<dbReference type="GO" id="GO:0004427">
    <property type="term" value="F:inorganic diphosphate phosphatase activity"/>
    <property type="evidence" value="ECO:0007669"/>
    <property type="project" value="UniProtKB-UniRule"/>
</dbReference>
<dbReference type="GO" id="GO:0030955">
    <property type="term" value="F:potassium ion binding"/>
    <property type="evidence" value="ECO:0007669"/>
    <property type="project" value="UniProtKB-UniRule"/>
</dbReference>
<evidence type="ECO:0000256" key="1">
    <source>
        <dbReference type="ARBA" id="ARBA00004127"/>
    </source>
</evidence>
<comment type="subunit">
    <text evidence="9">Homodimer.</text>
</comment>
<dbReference type="NCBIfam" id="NF001960">
    <property type="entry name" value="PRK00733.3-5"/>
    <property type="match status" value="1"/>
</dbReference>